<evidence type="ECO:0000256" key="4">
    <source>
        <dbReference type="ARBA" id="ARBA00023015"/>
    </source>
</evidence>
<feature type="region of interest" description="Disordered" evidence="12">
    <location>
        <begin position="269"/>
        <end position="289"/>
    </location>
</feature>
<dbReference type="Proteomes" id="UP000694871">
    <property type="component" value="Unplaced"/>
</dbReference>
<sequence>MADGEESSSSEDSEGLSTSSSSEDLQQACSDEATPGNQDREPSASSSQRASRREVRTWNSARLIGRPENPPGAEARGGPSAESSAKSGGQPKLPMPKLDLRALFDYHSRRKQRRRRRCRLSPPTEAATKYKSPEPCSKRPRLRASKEKQRKRPPGKYLQFPFVRKLYGKEHIPLRMECLFEQATVQGFFKYIEKLKFEHHLKKSLAEVDATEDLEKESLDSRRHKYLDDDGPLSPIEEGNGEDVNEDRDTEDVGARIVENSVFILSSNIPEKKSRKTNSSVPQPLPSNF</sequence>
<feature type="region of interest" description="Disordered" evidence="12">
    <location>
        <begin position="215"/>
        <end position="251"/>
    </location>
</feature>
<evidence type="ECO:0000256" key="10">
    <source>
        <dbReference type="ARBA" id="ARBA00030353"/>
    </source>
</evidence>
<keyword evidence="7" id="KW-0539">Nucleus</keyword>
<evidence type="ECO:0000313" key="13">
    <source>
        <dbReference type="Proteomes" id="UP000694871"/>
    </source>
</evidence>
<evidence type="ECO:0000256" key="2">
    <source>
        <dbReference type="ARBA" id="ARBA00018992"/>
    </source>
</evidence>
<dbReference type="GeneID" id="107109624"/>
<evidence type="ECO:0000256" key="6">
    <source>
        <dbReference type="ARBA" id="ARBA00023163"/>
    </source>
</evidence>
<feature type="compositionally biased region" description="Polar residues" evidence="12">
    <location>
        <begin position="277"/>
        <end position="289"/>
    </location>
</feature>
<comment type="subcellular location">
    <subcellularLocation>
        <location evidence="1">Nucleus</location>
    </subcellularLocation>
</comment>
<dbReference type="PANTHER" id="PTHR14562">
    <property type="entry name" value="TATA BOX-BINDING PROTEIN ASSOCIATED FACTOR RNA POLYMERASE I SUBUNIT D"/>
    <property type="match status" value="1"/>
</dbReference>
<evidence type="ECO:0000313" key="14">
    <source>
        <dbReference type="RefSeq" id="XP_015265774.1"/>
    </source>
</evidence>
<proteinExistence type="predicted"/>
<gene>
    <name evidence="14 15" type="primary">TAF1D</name>
</gene>
<feature type="compositionally biased region" description="Basic and acidic residues" evidence="12">
    <location>
        <begin position="98"/>
        <end position="107"/>
    </location>
</feature>
<dbReference type="RefSeq" id="XP_015265775.1">
    <property type="nucleotide sequence ID" value="XM_015410289.1"/>
</dbReference>
<evidence type="ECO:0000256" key="11">
    <source>
        <dbReference type="ARBA" id="ARBA00032499"/>
    </source>
</evidence>
<accession>A0ABM1JWD8</accession>
<keyword evidence="13" id="KW-1185">Reference proteome</keyword>
<feature type="region of interest" description="Disordered" evidence="12">
    <location>
        <begin position="1"/>
        <end position="155"/>
    </location>
</feature>
<keyword evidence="5" id="KW-0238">DNA-binding</keyword>
<evidence type="ECO:0000256" key="8">
    <source>
        <dbReference type="ARBA" id="ARBA00025110"/>
    </source>
</evidence>
<evidence type="ECO:0000256" key="3">
    <source>
        <dbReference type="ARBA" id="ARBA00022553"/>
    </source>
</evidence>
<dbReference type="InterPro" id="IPR027976">
    <property type="entry name" value="TAF1D"/>
</dbReference>
<feature type="compositionally biased region" description="Basic residues" evidence="12">
    <location>
        <begin position="108"/>
        <end position="119"/>
    </location>
</feature>
<feature type="compositionally biased region" description="Acidic residues" evidence="12">
    <location>
        <begin position="239"/>
        <end position="251"/>
    </location>
</feature>
<dbReference type="Pfam" id="PF15333">
    <property type="entry name" value="TAF1D"/>
    <property type="match status" value="1"/>
</dbReference>
<name>A0ABM1JWD8_GEKJA</name>
<dbReference type="RefSeq" id="XP_015265774.1">
    <property type="nucleotide sequence ID" value="XM_015410288.1"/>
</dbReference>
<organism evidence="13 15">
    <name type="scientific">Gekko japonicus</name>
    <name type="common">Schlegel's Japanese gecko</name>
    <dbReference type="NCBI Taxonomy" id="146911"/>
    <lineage>
        <taxon>Eukaryota</taxon>
        <taxon>Metazoa</taxon>
        <taxon>Chordata</taxon>
        <taxon>Craniata</taxon>
        <taxon>Vertebrata</taxon>
        <taxon>Euteleostomi</taxon>
        <taxon>Lepidosauria</taxon>
        <taxon>Squamata</taxon>
        <taxon>Bifurcata</taxon>
        <taxon>Gekkota</taxon>
        <taxon>Gekkonidae</taxon>
        <taxon>Gekkoninae</taxon>
        <taxon>Gekko</taxon>
    </lineage>
</organism>
<evidence type="ECO:0000256" key="7">
    <source>
        <dbReference type="ARBA" id="ARBA00023242"/>
    </source>
</evidence>
<evidence type="ECO:0000256" key="9">
    <source>
        <dbReference type="ARBA" id="ARBA00025940"/>
    </source>
</evidence>
<evidence type="ECO:0000313" key="15">
    <source>
        <dbReference type="RefSeq" id="XP_015265775.1"/>
    </source>
</evidence>
<protein>
    <recommendedName>
        <fullName evidence="2">TATA box-binding protein-associated factor RNA polymerase I subunit D</fullName>
    </recommendedName>
    <alternativeName>
        <fullName evidence="11">TATA box-binding protein-associated factor 1D</fullName>
    </alternativeName>
    <alternativeName>
        <fullName evidence="10">Transcription initiation factor SL1/TIF-IB subunit D</fullName>
    </alternativeName>
</protein>
<feature type="compositionally biased region" description="Acidic residues" evidence="12">
    <location>
        <begin position="1"/>
        <end position="14"/>
    </location>
</feature>
<keyword evidence="3" id="KW-0597">Phosphoprotein</keyword>
<dbReference type="PANTHER" id="PTHR14562:SF3">
    <property type="entry name" value="TATA BOX-BINDING PROTEIN-ASSOCIATED FACTOR RNA POLYMERASE I SUBUNIT D"/>
    <property type="match status" value="1"/>
</dbReference>
<evidence type="ECO:0000256" key="12">
    <source>
        <dbReference type="SAM" id="MobiDB-lite"/>
    </source>
</evidence>
<evidence type="ECO:0000256" key="1">
    <source>
        <dbReference type="ARBA" id="ARBA00004123"/>
    </source>
</evidence>
<comment type="function">
    <text evidence="8">Component of the transcription factor SL1/TIF-IB complex, which is involved in the assembly of the PIC (preinitiation complex) during RNA polymerase I-dependent transcription. The rate of PIC formation probably is primarily dependent on the rate of association of SL1/TIF-IB with the rDNA promoter. SL1/TIF-IB is involved in stabilization of nucleolar transcription factor 1/UBTF on rDNA. Formation of SL1/TIF-IB excludes the association of TBP with TFIID subunits.</text>
</comment>
<keyword evidence="4" id="KW-0805">Transcription regulation</keyword>
<keyword evidence="6" id="KW-0804">Transcription</keyword>
<feature type="compositionally biased region" description="Basic residues" evidence="12">
    <location>
        <begin position="138"/>
        <end position="154"/>
    </location>
</feature>
<evidence type="ECO:0000256" key="5">
    <source>
        <dbReference type="ARBA" id="ARBA00023125"/>
    </source>
</evidence>
<feature type="compositionally biased region" description="Low complexity" evidence="12">
    <location>
        <begin position="15"/>
        <end position="25"/>
    </location>
</feature>
<reference evidence="14 15" key="1">
    <citation type="submission" date="2025-05" db="UniProtKB">
        <authorList>
            <consortium name="RefSeq"/>
        </authorList>
    </citation>
    <scope>IDENTIFICATION</scope>
</reference>
<comment type="subunit">
    <text evidence="9">Component of the transcription factor SL1/TIF-IB complex, composed of TBP and at least TAF1A, TAF1B, TAF1C and TAF1D. Interacts with UBTF.</text>
</comment>